<feature type="domain" description="Radical SAM core" evidence="6">
    <location>
        <begin position="24"/>
        <end position="243"/>
    </location>
</feature>
<keyword evidence="2" id="KW-0949">S-adenosyl-L-methionine</keyword>
<evidence type="ECO:0000313" key="7">
    <source>
        <dbReference type="EMBL" id="SNS18625.1"/>
    </source>
</evidence>
<dbReference type="InterPro" id="IPR007197">
    <property type="entry name" value="rSAM"/>
</dbReference>
<dbReference type="Proteomes" id="UP000198324">
    <property type="component" value="Unassembled WGS sequence"/>
</dbReference>
<dbReference type="InterPro" id="IPR023885">
    <property type="entry name" value="4Fe4S-binding_SPASM_dom"/>
</dbReference>
<dbReference type="GO" id="GO:0051536">
    <property type="term" value="F:iron-sulfur cluster binding"/>
    <property type="evidence" value="ECO:0007669"/>
    <property type="project" value="UniProtKB-KW"/>
</dbReference>
<dbReference type="InterPro" id="IPR050377">
    <property type="entry name" value="Radical_SAM_PqqE_MftC-like"/>
</dbReference>
<protein>
    <submittedName>
        <fullName evidence="7">Radical SAM superfamily enzyme, MoaA/NifB/PqqE/SkfB family</fullName>
    </submittedName>
</protein>
<dbReference type="PANTHER" id="PTHR11228:SF7">
    <property type="entry name" value="PQQA PEPTIDE CYCLASE"/>
    <property type="match status" value="1"/>
</dbReference>
<evidence type="ECO:0000256" key="4">
    <source>
        <dbReference type="ARBA" id="ARBA00023004"/>
    </source>
</evidence>
<evidence type="ECO:0000259" key="6">
    <source>
        <dbReference type="PROSITE" id="PS51918"/>
    </source>
</evidence>
<dbReference type="CDD" id="cd01335">
    <property type="entry name" value="Radical_SAM"/>
    <property type="match status" value="1"/>
</dbReference>
<dbReference type="GO" id="GO:0046872">
    <property type="term" value="F:metal ion binding"/>
    <property type="evidence" value="ECO:0007669"/>
    <property type="project" value="UniProtKB-KW"/>
</dbReference>
<keyword evidence="5" id="KW-0411">Iron-sulfur</keyword>
<accession>A0A239CEG6</accession>
<dbReference type="SFLD" id="SFLDS00029">
    <property type="entry name" value="Radical_SAM"/>
    <property type="match status" value="1"/>
</dbReference>
<dbReference type="InterPro" id="IPR058240">
    <property type="entry name" value="rSAM_sf"/>
</dbReference>
<dbReference type="SMART" id="SM00729">
    <property type="entry name" value="Elp3"/>
    <property type="match status" value="1"/>
</dbReference>
<dbReference type="OrthoDB" id="9800840at2"/>
<dbReference type="PROSITE" id="PS51918">
    <property type="entry name" value="RADICAL_SAM"/>
    <property type="match status" value="1"/>
</dbReference>
<proteinExistence type="predicted"/>
<evidence type="ECO:0000313" key="8">
    <source>
        <dbReference type="Proteomes" id="UP000198324"/>
    </source>
</evidence>
<dbReference type="AlphaFoldDB" id="A0A239CEG6"/>
<dbReference type="Pfam" id="PF13186">
    <property type="entry name" value="SPASM"/>
    <property type="match status" value="1"/>
</dbReference>
<evidence type="ECO:0000256" key="3">
    <source>
        <dbReference type="ARBA" id="ARBA00022723"/>
    </source>
</evidence>
<dbReference type="Gene3D" id="3.20.20.70">
    <property type="entry name" value="Aldolase class I"/>
    <property type="match status" value="1"/>
</dbReference>
<dbReference type="Pfam" id="PF04055">
    <property type="entry name" value="Radical_SAM"/>
    <property type="match status" value="1"/>
</dbReference>
<dbReference type="CDD" id="cd21109">
    <property type="entry name" value="SPASM"/>
    <property type="match status" value="1"/>
</dbReference>
<dbReference type="SFLD" id="SFLDG01067">
    <property type="entry name" value="SPASM/twitch_domain_containing"/>
    <property type="match status" value="1"/>
</dbReference>
<dbReference type="GO" id="GO:0003824">
    <property type="term" value="F:catalytic activity"/>
    <property type="evidence" value="ECO:0007669"/>
    <property type="project" value="InterPro"/>
</dbReference>
<dbReference type="InterPro" id="IPR013785">
    <property type="entry name" value="Aldolase_TIM"/>
</dbReference>
<sequence length="355" mass="39758">MDKFKIDSHKLNYHPARVAAWADGECIAPIYMEISPSGACNHRCTFCGLDFMGYGPHRLDTAMLKDRLAEMSAMGLKSVMYAGEGEPFLHPDMVDIVLHTKAVGIDVALTTNGTLMTEDAARSVLPVTSWIKVSCNAGDAETYAAVHRTKAAHFDLAVKNMARAVELRRELGSACTLGVQSLLLPENRASLPTLARTARDIGLDYLVVKPYSQHPSSVTDRYKDVSYQDAEQFAEELRALSTDSFNVVVRQSAMRKWDEKSRPYGKCQALPFWSYVDSRGGVWGCSVFLGEERFLYGNINETGFADIWSGETRRKSLAWFDAEFDCSGCRVNCRMDEINRYLWELKHPGPHVNFI</sequence>
<dbReference type="RefSeq" id="WP_089275277.1">
    <property type="nucleotide sequence ID" value="NZ_FZOC01000008.1"/>
</dbReference>
<dbReference type="EMBL" id="FZOC01000008">
    <property type="protein sequence ID" value="SNS18625.1"/>
    <property type="molecule type" value="Genomic_DNA"/>
</dbReference>
<dbReference type="InterPro" id="IPR006638">
    <property type="entry name" value="Elp3/MiaA/NifB-like_rSAM"/>
</dbReference>
<evidence type="ECO:0000256" key="2">
    <source>
        <dbReference type="ARBA" id="ARBA00022691"/>
    </source>
</evidence>
<name>A0A239CEG6_9BACT</name>
<keyword evidence="4" id="KW-0408">Iron</keyword>
<keyword evidence="3" id="KW-0479">Metal-binding</keyword>
<reference evidence="7 8" key="1">
    <citation type="submission" date="2017-06" db="EMBL/GenBank/DDBJ databases">
        <authorList>
            <person name="Kim H.J."/>
            <person name="Triplett B.A."/>
        </authorList>
    </citation>
    <scope>NUCLEOTIDE SEQUENCE [LARGE SCALE GENOMIC DNA]</scope>
    <source>
        <strain evidence="7 8">DSM 13116</strain>
    </source>
</reference>
<evidence type="ECO:0000256" key="5">
    <source>
        <dbReference type="ARBA" id="ARBA00023014"/>
    </source>
</evidence>
<dbReference type="PANTHER" id="PTHR11228">
    <property type="entry name" value="RADICAL SAM DOMAIN PROTEIN"/>
    <property type="match status" value="1"/>
</dbReference>
<keyword evidence="8" id="KW-1185">Reference proteome</keyword>
<comment type="cofactor">
    <cofactor evidence="1">
        <name>[4Fe-4S] cluster</name>
        <dbReference type="ChEBI" id="CHEBI:49883"/>
    </cofactor>
</comment>
<organism evidence="7 8">
    <name type="scientific">Humidesulfovibrio mexicanus</name>
    <dbReference type="NCBI Taxonomy" id="147047"/>
    <lineage>
        <taxon>Bacteria</taxon>
        <taxon>Pseudomonadati</taxon>
        <taxon>Thermodesulfobacteriota</taxon>
        <taxon>Desulfovibrionia</taxon>
        <taxon>Desulfovibrionales</taxon>
        <taxon>Desulfovibrionaceae</taxon>
        <taxon>Humidesulfovibrio</taxon>
    </lineage>
</organism>
<evidence type="ECO:0000256" key="1">
    <source>
        <dbReference type="ARBA" id="ARBA00001966"/>
    </source>
</evidence>
<dbReference type="SUPFAM" id="SSF102114">
    <property type="entry name" value="Radical SAM enzymes"/>
    <property type="match status" value="1"/>
</dbReference>
<gene>
    <name evidence="7" type="ORF">SAMN04488503_3084</name>
</gene>